<proteinExistence type="predicted"/>
<dbReference type="GO" id="GO:0016559">
    <property type="term" value="P:peroxisome fission"/>
    <property type="evidence" value="ECO:0007669"/>
    <property type="project" value="TreeGrafter"/>
</dbReference>
<dbReference type="GO" id="GO:0008017">
    <property type="term" value="F:microtubule binding"/>
    <property type="evidence" value="ECO:0007669"/>
    <property type="project" value="TreeGrafter"/>
</dbReference>
<dbReference type="GO" id="GO:0000266">
    <property type="term" value="P:mitochondrial fission"/>
    <property type="evidence" value="ECO:0007669"/>
    <property type="project" value="TreeGrafter"/>
</dbReference>
<reference evidence="3" key="1">
    <citation type="submission" date="2022-11" db="UniProtKB">
        <authorList>
            <consortium name="WormBaseParasite"/>
        </authorList>
    </citation>
    <scope>IDENTIFICATION</scope>
</reference>
<dbReference type="GO" id="GO:0016020">
    <property type="term" value="C:membrane"/>
    <property type="evidence" value="ECO:0007669"/>
    <property type="project" value="TreeGrafter"/>
</dbReference>
<dbReference type="GO" id="GO:0005739">
    <property type="term" value="C:mitochondrion"/>
    <property type="evidence" value="ECO:0007669"/>
    <property type="project" value="TreeGrafter"/>
</dbReference>
<dbReference type="GO" id="GO:0003924">
    <property type="term" value="F:GTPase activity"/>
    <property type="evidence" value="ECO:0007669"/>
    <property type="project" value="TreeGrafter"/>
</dbReference>
<sequence>MGKIIKVKLGIIGVKNRSQADIIADKSVEKCIEEEELFLQNNYPDLADIHGIPYLADTLSKLLISHIHKCLPDLKLKIAKLLERNQNKLATLGEPIIDKNTTILQVISRFAKAYTAARDGNCKDLASNELGGSNYGHIPQPRRVARDYHVGGPHIFHGQTPPPQDD</sequence>
<protein>
    <submittedName>
        <fullName evidence="3">Dynamin stalk domain-containing protein</fullName>
    </submittedName>
</protein>
<dbReference type="Pfam" id="PF01031">
    <property type="entry name" value="Dynamin_M"/>
    <property type="match status" value="1"/>
</dbReference>
<dbReference type="AlphaFoldDB" id="A0A914QJ81"/>
<dbReference type="PANTHER" id="PTHR11566:SF21">
    <property type="entry name" value="DYNAMIN RELATED PROTEIN 1, ISOFORM A"/>
    <property type="match status" value="1"/>
</dbReference>
<dbReference type="GO" id="GO:0048312">
    <property type="term" value="P:intracellular distribution of mitochondria"/>
    <property type="evidence" value="ECO:0007669"/>
    <property type="project" value="TreeGrafter"/>
</dbReference>
<evidence type="ECO:0000313" key="2">
    <source>
        <dbReference type="Proteomes" id="UP000887578"/>
    </source>
</evidence>
<dbReference type="PANTHER" id="PTHR11566">
    <property type="entry name" value="DYNAMIN"/>
    <property type="match status" value="1"/>
</dbReference>
<keyword evidence="2" id="KW-1185">Reference proteome</keyword>
<dbReference type="GO" id="GO:0006897">
    <property type="term" value="P:endocytosis"/>
    <property type="evidence" value="ECO:0007669"/>
    <property type="project" value="TreeGrafter"/>
</dbReference>
<dbReference type="InterPro" id="IPR000375">
    <property type="entry name" value="Dynamin_stalk"/>
</dbReference>
<dbReference type="Gene3D" id="3.40.50.300">
    <property type="entry name" value="P-loop containing nucleotide triphosphate hydrolases"/>
    <property type="match status" value="1"/>
</dbReference>
<feature type="domain" description="Dynamin stalk" evidence="1">
    <location>
        <begin position="2"/>
        <end position="132"/>
    </location>
</feature>
<name>A0A914QJ81_9BILA</name>
<dbReference type="GO" id="GO:0005874">
    <property type="term" value="C:microtubule"/>
    <property type="evidence" value="ECO:0007669"/>
    <property type="project" value="TreeGrafter"/>
</dbReference>
<dbReference type="WBParaSite" id="PDA_v2.g27372.t1">
    <property type="protein sequence ID" value="PDA_v2.g27372.t1"/>
    <property type="gene ID" value="PDA_v2.g27372"/>
</dbReference>
<dbReference type="InterPro" id="IPR027417">
    <property type="entry name" value="P-loop_NTPase"/>
</dbReference>
<organism evidence="2 3">
    <name type="scientific">Panagrolaimus davidi</name>
    <dbReference type="NCBI Taxonomy" id="227884"/>
    <lineage>
        <taxon>Eukaryota</taxon>
        <taxon>Metazoa</taxon>
        <taxon>Ecdysozoa</taxon>
        <taxon>Nematoda</taxon>
        <taxon>Chromadorea</taxon>
        <taxon>Rhabditida</taxon>
        <taxon>Tylenchina</taxon>
        <taxon>Panagrolaimomorpha</taxon>
        <taxon>Panagrolaimoidea</taxon>
        <taxon>Panagrolaimidae</taxon>
        <taxon>Panagrolaimus</taxon>
    </lineage>
</organism>
<evidence type="ECO:0000313" key="3">
    <source>
        <dbReference type="WBParaSite" id="PDA_v2.g27372.t1"/>
    </source>
</evidence>
<accession>A0A914QJ81</accession>
<dbReference type="Proteomes" id="UP000887578">
    <property type="component" value="Unplaced"/>
</dbReference>
<dbReference type="SUPFAM" id="SSF52540">
    <property type="entry name" value="P-loop containing nucleoside triphosphate hydrolases"/>
    <property type="match status" value="1"/>
</dbReference>
<dbReference type="InterPro" id="IPR022812">
    <property type="entry name" value="Dynamin"/>
</dbReference>
<evidence type="ECO:0000259" key="1">
    <source>
        <dbReference type="Pfam" id="PF01031"/>
    </source>
</evidence>